<evidence type="ECO:0000313" key="3">
    <source>
        <dbReference type="Proteomes" id="UP000424527"/>
    </source>
</evidence>
<evidence type="ECO:0000256" key="1">
    <source>
        <dbReference type="SAM" id="MobiDB-lite"/>
    </source>
</evidence>
<feature type="compositionally biased region" description="Basic and acidic residues" evidence="1">
    <location>
        <begin position="23"/>
        <end position="36"/>
    </location>
</feature>
<sequence>MEPSLEVGEDRGEEEEEEVVVVVEKRVREGEGEDSHTNQTTPPPPLRSSWRTEKRGEQQNFGPLTGASGVVVREEEEEESGPTAAIILSLSRSLNRQAAPPVLPSGLPTQLFLLLRSVASYLMMPPPLLGEGGGEVEGRGWMLRVEKSLHGGSPLKPPSLRHRSHSDAS</sequence>
<dbReference type="AlphaFoldDB" id="A0A6G0HDB6"/>
<keyword evidence="3" id="KW-1185">Reference proteome</keyword>
<dbReference type="EMBL" id="REGW02001106">
    <property type="protein sequence ID" value="KAE8277204.1"/>
    <property type="molecule type" value="Genomic_DNA"/>
</dbReference>
<name>A0A6G0HDB6_LARCR</name>
<accession>A0A6G0HDB6</accession>
<protein>
    <submittedName>
        <fullName evidence="2">Uncharacterized protein</fullName>
    </submittedName>
</protein>
<comment type="caution">
    <text evidence="2">The sequence shown here is derived from an EMBL/GenBank/DDBJ whole genome shotgun (WGS) entry which is preliminary data.</text>
</comment>
<feature type="compositionally biased region" description="Basic residues" evidence="1">
    <location>
        <begin position="159"/>
        <end position="169"/>
    </location>
</feature>
<evidence type="ECO:0000313" key="2">
    <source>
        <dbReference type="EMBL" id="KAE8277204.1"/>
    </source>
</evidence>
<gene>
    <name evidence="2" type="ORF">D5F01_LYC24952</name>
</gene>
<feature type="region of interest" description="Disordered" evidence="1">
    <location>
        <begin position="149"/>
        <end position="169"/>
    </location>
</feature>
<feature type="region of interest" description="Disordered" evidence="1">
    <location>
        <begin position="1"/>
        <end position="84"/>
    </location>
</feature>
<proteinExistence type="predicted"/>
<dbReference type="Proteomes" id="UP000424527">
    <property type="component" value="Unassembled WGS sequence"/>
</dbReference>
<reference evidence="2 3" key="1">
    <citation type="submission" date="2019-07" db="EMBL/GenBank/DDBJ databases">
        <title>Chromosome genome assembly for large yellow croaker.</title>
        <authorList>
            <person name="Xiao S."/>
        </authorList>
    </citation>
    <scope>NUCLEOTIDE SEQUENCE [LARGE SCALE GENOMIC DNA]</scope>
    <source>
        <strain evidence="2">JMULYC20181020</strain>
        <tissue evidence="2">Muscle</tissue>
    </source>
</reference>
<organism evidence="2 3">
    <name type="scientific">Larimichthys crocea</name>
    <name type="common">Large yellow croaker</name>
    <name type="synonym">Pseudosciaena crocea</name>
    <dbReference type="NCBI Taxonomy" id="215358"/>
    <lineage>
        <taxon>Eukaryota</taxon>
        <taxon>Metazoa</taxon>
        <taxon>Chordata</taxon>
        <taxon>Craniata</taxon>
        <taxon>Vertebrata</taxon>
        <taxon>Euteleostomi</taxon>
        <taxon>Actinopterygii</taxon>
        <taxon>Neopterygii</taxon>
        <taxon>Teleostei</taxon>
        <taxon>Neoteleostei</taxon>
        <taxon>Acanthomorphata</taxon>
        <taxon>Eupercaria</taxon>
        <taxon>Sciaenidae</taxon>
        <taxon>Larimichthys</taxon>
    </lineage>
</organism>